<comment type="catalytic activity">
    <reaction evidence="1">
        <text>[protein]-peptidylproline (omega=180) = [protein]-peptidylproline (omega=0)</text>
        <dbReference type="Rhea" id="RHEA:16237"/>
        <dbReference type="Rhea" id="RHEA-COMP:10747"/>
        <dbReference type="Rhea" id="RHEA-COMP:10748"/>
        <dbReference type="ChEBI" id="CHEBI:83833"/>
        <dbReference type="ChEBI" id="CHEBI:83834"/>
        <dbReference type="EC" id="5.2.1.8"/>
    </reaction>
</comment>
<dbReference type="PANTHER" id="PTHR47245:SF1">
    <property type="entry name" value="FOLDASE PROTEIN PRSA"/>
    <property type="match status" value="1"/>
</dbReference>
<dbReference type="InterPro" id="IPR000297">
    <property type="entry name" value="PPIase_PpiC"/>
</dbReference>
<dbReference type="InterPro" id="IPR050245">
    <property type="entry name" value="PrsA_foldase"/>
</dbReference>
<dbReference type="InterPro" id="IPR027304">
    <property type="entry name" value="Trigger_fact/SurA_dom_sf"/>
</dbReference>
<evidence type="ECO:0000256" key="4">
    <source>
        <dbReference type="ARBA" id="ARBA00022729"/>
    </source>
</evidence>
<comment type="caution">
    <text evidence="9">The sequence shown here is derived from an EMBL/GenBank/DDBJ whole genome shotgun (WGS) entry which is preliminary data.</text>
</comment>
<evidence type="ECO:0000256" key="2">
    <source>
        <dbReference type="ARBA" id="ARBA00007656"/>
    </source>
</evidence>
<dbReference type="EC" id="5.2.1.8" evidence="3"/>
<evidence type="ECO:0000256" key="5">
    <source>
        <dbReference type="ARBA" id="ARBA00023110"/>
    </source>
</evidence>
<gene>
    <name evidence="9" type="ORF">JM946_19090</name>
</gene>
<dbReference type="GO" id="GO:0016853">
    <property type="term" value="F:isomerase activity"/>
    <property type="evidence" value="ECO:0007669"/>
    <property type="project" value="UniProtKB-KW"/>
</dbReference>
<organism evidence="9 10">
    <name type="scientific">Steroidobacter gossypii</name>
    <dbReference type="NCBI Taxonomy" id="2805490"/>
    <lineage>
        <taxon>Bacteria</taxon>
        <taxon>Pseudomonadati</taxon>
        <taxon>Pseudomonadota</taxon>
        <taxon>Gammaproteobacteria</taxon>
        <taxon>Steroidobacterales</taxon>
        <taxon>Steroidobacteraceae</taxon>
        <taxon>Steroidobacter</taxon>
    </lineage>
</organism>
<dbReference type="EMBL" id="JAEVLS010000004">
    <property type="protein sequence ID" value="MBM0106845.1"/>
    <property type="molecule type" value="Genomic_DNA"/>
</dbReference>
<evidence type="ECO:0000256" key="6">
    <source>
        <dbReference type="ARBA" id="ARBA00023235"/>
    </source>
</evidence>
<evidence type="ECO:0000259" key="8">
    <source>
        <dbReference type="PROSITE" id="PS50198"/>
    </source>
</evidence>
<dbReference type="InterPro" id="IPR046357">
    <property type="entry name" value="PPIase_dom_sf"/>
</dbReference>
<accession>A0ABS1X0S9</accession>
<dbReference type="Gene3D" id="3.10.50.40">
    <property type="match status" value="1"/>
</dbReference>
<keyword evidence="6 7" id="KW-0413">Isomerase</keyword>
<keyword evidence="10" id="KW-1185">Reference proteome</keyword>
<evidence type="ECO:0000313" key="10">
    <source>
        <dbReference type="Proteomes" id="UP000661077"/>
    </source>
</evidence>
<dbReference type="SUPFAM" id="SSF109998">
    <property type="entry name" value="Triger factor/SurA peptide-binding domain-like"/>
    <property type="match status" value="1"/>
</dbReference>
<name>A0ABS1X0S9_9GAMM</name>
<dbReference type="RefSeq" id="WP_203168960.1">
    <property type="nucleotide sequence ID" value="NZ_JAEVLS010000004.1"/>
</dbReference>
<comment type="similarity">
    <text evidence="2">Belongs to the PpiC/parvulin rotamase family.</text>
</comment>
<evidence type="ECO:0000256" key="1">
    <source>
        <dbReference type="ARBA" id="ARBA00000971"/>
    </source>
</evidence>
<keyword evidence="5 7" id="KW-0697">Rotamase</keyword>
<dbReference type="PROSITE" id="PS50198">
    <property type="entry name" value="PPIC_PPIASE_2"/>
    <property type="match status" value="1"/>
</dbReference>
<dbReference type="Proteomes" id="UP000661077">
    <property type="component" value="Unassembled WGS sequence"/>
</dbReference>
<evidence type="ECO:0000313" key="9">
    <source>
        <dbReference type="EMBL" id="MBM0106845.1"/>
    </source>
</evidence>
<dbReference type="SUPFAM" id="SSF54534">
    <property type="entry name" value="FKBP-like"/>
    <property type="match status" value="1"/>
</dbReference>
<reference evidence="9 10" key="1">
    <citation type="journal article" date="2021" name="Int. J. Syst. Evol. Microbiol.">
        <title>Steroidobacter gossypii sp. nov., isolated from soil of cotton cropping field.</title>
        <authorList>
            <person name="Huang R."/>
            <person name="Yang S."/>
            <person name="Zhen C."/>
            <person name="Liu W."/>
        </authorList>
    </citation>
    <scope>NUCLEOTIDE SEQUENCE [LARGE SCALE GENOMIC DNA]</scope>
    <source>
        <strain evidence="9 10">S1-65</strain>
    </source>
</reference>
<sequence length="250" mass="28314">MTNLIRINDEIISSDSFVKLLKLSGRFDALIDDVVQEKLAVHSARRLGIRLTPEAVQERADQIRRVNGLHRAVDMRRYLEGLKVTPEEYEQFVTEMLCFEKMMEQVVTEEKVEQFFRLNSPQFDSIDVSHIVVESEGTAREIMAILSDEPEQFSGLAQEHSIADTRSSGGHIGSVLRGALRGDVEAKVFHAKPGEILGPFASADGTCFEIFMINDKRPATLDEDTKSEIRRLLKEQWLAAQASEHRLEIM</sequence>
<evidence type="ECO:0000256" key="3">
    <source>
        <dbReference type="ARBA" id="ARBA00013194"/>
    </source>
</evidence>
<proteinExistence type="inferred from homology"/>
<evidence type="ECO:0000256" key="7">
    <source>
        <dbReference type="PROSITE-ProRule" id="PRU00278"/>
    </source>
</evidence>
<dbReference type="Gene3D" id="1.10.4030.10">
    <property type="entry name" value="Porin chaperone SurA, peptide-binding domain"/>
    <property type="match status" value="1"/>
</dbReference>
<dbReference type="Pfam" id="PF00639">
    <property type="entry name" value="Rotamase"/>
    <property type="match status" value="1"/>
</dbReference>
<protein>
    <recommendedName>
        <fullName evidence="3">peptidylprolyl isomerase</fullName>
        <ecNumber evidence="3">5.2.1.8</ecNumber>
    </recommendedName>
</protein>
<keyword evidence="4" id="KW-0732">Signal</keyword>
<dbReference type="PANTHER" id="PTHR47245">
    <property type="entry name" value="PEPTIDYLPROLYL ISOMERASE"/>
    <property type="match status" value="1"/>
</dbReference>
<feature type="domain" description="PpiC" evidence="8">
    <location>
        <begin position="123"/>
        <end position="205"/>
    </location>
</feature>